<feature type="region of interest" description="Disordered" evidence="2">
    <location>
        <begin position="225"/>
        <end position="247"/>
    </location>
</feature>
<dbReference type="STRING" id="3880.G7JSJ0"/>
<dbReference type="Pfam" id="PF03398">
    <property type="entry name" value="Ist1"/>
    <property type="match status" value="1"/>
</dbReference>
<comment type="similarity">
    <text evidence="1">Belongs to the IST1 family.</text>
</comment>
<evidence type="ECO:0000313" key="4">
    <source>
        <dbReference type="EnsemblPlants" id="AES87932"/>
    </source>
</evidence>
<evidence type="ECO:0000313" key="5">
    <source>
        <dbReference type="Proteomes" id="UP000002051"/>
    </source>
</evidence>
<sequence length="472" mass="53890">MFGIFFGWTKASKCKKAIKTARCRLIHLKNKRKTIALHLRNDLAELILNGYEEVAINRVEVLIQDESLVAAYEMLDQFFEFILHQLSYIRKHKDCPTDINEAVSSIIFASARFGDFPELYPIRKLFAQRYGQDFVTAALDLLPGNLVNTKLKEILSVKSVPDDLKYRVVDEIAMESSLQTKVKEYKGSQLIVRDSQIIHTKGSKIHSPSKFDQEIETDVTPLSFTTPSDAFSPPESSLCNSSTSVSPIQQERVEELEDIDECEYFSSKDGCSEDQRLVLFNSSESDMDRDESSSDSSIRTYTSRKLASKKRLRRRSPLLERQGIVEIGYTLHYQTPSPQSSYPKKRLKQHSYSDSCERNSLDFNMSDCSCNLDSPCYCFVYNEIEIFEYLGRSSSSTNAFNPNTCDCLTTTPYSRALTTTPSKLMGNYNDNLLRILSCPSPRPKHVHPKLPDYDDFVATLMALQREFTHRAD</sequence>
<dbReference type="OrthoDB" id="29853at2759"/>
<dbReference type="AlphaFoldDB" id="G7JSJ0"/>
<dbReference type="GO" id="GO:0015031">
    <property type="term" value="P:protein transport"/>
    <property type="evidence" value="ECO:0007669"/>
    <property type="project" value="InterPro"/>
</dbReference>
<proteinExistence type="inferred from homology"/>
<evidence type="ECO:0000256" key="2">
    <source>
        <dbReference type="SAM" id="MobiDB-lite"/>
    </source>
</evidence>
<dbReference type="PANTHER" id="PTHR12161">
    <property type="entry name" value="IST1 FAMILY MEMBER"/>
    <property type="match status" value="1"/>
</dbReference>
<dbReference type="KEGG" id="mtr:11439370"/>
<dbReference type="PANTHER" id="PTHR12161:SF44">
    <property type="entry name" value="REGULATOR OF VPS4 ACTIVITY IN THE MVB PATHWAY PROTEIN"/>
    <property type="match status" value="1"/>
</dbReference>
<protein>
    <submittedName>
        <fullName evidence="3">Regulator of Vps4 activity in the MVB pathway protein</fullName>
    </submittedName>
</protein>
<evidence type="ECO:0000313" key="3">
    <source>
        <dbReference type="EMBL" id="AES87932.2"/>
    </source>
</evidence>
<dbReference type="HOGENOM" id="CLU_033114_0_0_1"/>
<evidence type="ECO:0000256" key="1">
    <source>
        <dbReference type="ARBA" id="ARBA00005536"/>
    </source>
</evidence>
<dbReference type="GO" id="GO:0008104">
    <property type="term" value="P:intracellular protein localization"/>
    <property type="evidence" value="ECO:0000318"/>
    <property type="project" value="GO_Central"/>
</dbReference>
<dbReference type="PaxDb" id="3880-AES87932"/>
<dbReference type="Gene3D" id="1.20.1260.60">
    <property type="entry name" value="Vacuolar protein sorting-associated protein Ist1"/>
    <property type="match status" value="1"/>
</dbReference>
<reference evidence="3 5" key="2">
    <citation type="journal article" date="2014" name="BMC Genomics">
        <title>An improved genome release (version Mt4.0) for the model legume Medicago truncatula.</title>
        <authorList>
            <person name="Tang H."/>
            <person name="Krishnakumar V."/>
            <person name="Bidwell S."/>
            <person name="Rosen B."/>
            <person name="Chan A."/>
            <person name="Zhou S."/>
            <person name="Gentzbittel L."/>
            <person name="Childs K.L."/>
            <person name="Yandell M."/>
            <person name="Gundlach H."/>
            <person name="Mayer K.F."/>
            <person name="Schwartz D.C."/>
            <person name="Town C.D."/>
        </authorList>
    </citation>
    <scope>GENOME REANNOTATION</scope>
    <source>
        <strain evidence="4 5">cv. Jemalong A17</strain>
    </source>
</reference>
<dbReference type="FunFam" id="1.20.1260.60:FF:000002">
    <property type="entry name" value="Vacuolar protein sorting-associated protein IST1"/>
    <property type="match status" value="1"/>
</dbReference>
<dbReference type="InterPro" id="IPR005061">
    <property type="entry name" value="Ist1"/>
</dbReference>
<dbReference type="EMBL" id="CM001220">
    <property type="protein sequence ID" value="AES87932.2"/>
    <property type="molecule type" value="Genomic_DNA"/>
</dbReference>
<keyword evidence="5" id="KW-1185">Reference proteome</keyword>
<organism evidence="3 5">
    <name type="scientific">Medicago truncatula</name>
    <name type="common">Barrel medic</name>
    <name type="synonym">Medicago tribuloides</name>
    <dbReference type="NCBI Taxonomy" id="3880"/>
    <lineage>
        <taxon>Eukaryota</taxon>
        <taxon>Viridiplantae</taxon>
        <taxon>Streptophyta</taxon>
        <taxon>Embryophyta</taxon>
        <taxon>Tracheophyta</taxon>
        <taxon>Spermatophyta</taxon>
        <taxon>Magnoliopsida</taxon>
        <taxon>eudicotyledons</taxon>
        <taxon>Gunneridae</taxon>
        <taxon>Pentapetalae</taxon>
        <taxon>rosids</taxon>
        <taxon>fabids</taxon>
        <taxon>Fabales</taxon>
        <taxon>Fabaceae</taxon>
        <taxon>Papilionoideae</taxon>
        <taxon>50 kb inversion clade</taxon>
        <taxon>NPAAA clade</taxon>
        <taxon>Hologalegina</taxon>
        <taxon>IRL clade</taxon>
        <taxon>Trifolieae</taxon>
        <taxon>Medicago</taxon>
    </lineage>
</organism>
<reference evidence="4" key="3">
    <citation type="submission" date="2015-04" db="UniProtKB">
        <authorList>
            <consortium name="EnsemblPlants"/>
        </authorList>
    </citation>
    <scope>IDENTIFICATION</scope>
    <source>
        <strain evidence="4">cv. Jemalong A17</strain>
    </source>
</reference>
<dbReference type="Proteomes" id="UP000002051">
    <property type="component" value="Chromosome 4"/>
</dbReference>
<gene>
    <name evidence="4" type="primary">11439370</name>
    <name evidence="3" type="ordered locus">MTR_4g038310</name>
</gene>
<reference evidence="3 5" key="1">
    <citation type="journal article" date="2011" name="Nature">
        <title>The Medicago genome provides insight into the evolution of rhizobial symbioses.</title>
        <authorList>
            <person name="Young N.D."/>
            <person name="Debelle F."/>
            <person name="Oldroyd G.E."/>
            <person name="Geurts R."/>
            <person name="Cannon S.B."/>
            <person name="Udvardi M.K."/>
            <person name="Benedito V.A."/>
            <person name="Mayer K.F."/>
            <person name="Gouzy J."/>
            <person name="Schoof H."/>
            <person name="Van de Peer Y."/>
            <person name="Proost S."/>
            <person name="Cook D.R."/>
            <person name="Meyers B.C."/>
            <person name="Spannagl M."/>
            <person name="Cheung F."/>
            <person name="De Mita S."/>
            <person name="Krishnakumar V."/>
            <person name="Gundlach H."/>
            <person name="Zhou S."/>
            <person name="Mudge J."/>
            <person name="Bharti A.K."/>
            <person name="Murray J.D."/>
            <person name="Naoumkina M.A."/>
            <person name="Rosen B."/>
            <person name="Silverstein K.A."/>
            <person name="Tang H."/>
            <person name="Rombauts S."/>
            <person name="Zhao P.X."/>
            <person name="Zhou P."/>
            <person name="Barbe V."/>
            <person name="Bardou P."/>
            <person name="Bechner M."/>
            <person name="Bellec A."/>
            <person name="Berger A."/>
            <person name="Berges H."/>
            <person name="Bidwell S."/>
            <person name="Bisseling T."/>
            <person name="Choisne N."/>
            <person name="Couloux A."/>
            <person name="Denny R."/>
            <person name="Deshpande S."/>
            <person name="Dai X."/>
            <person name="Doyle J.J."/>
            <person name="Dudez A.M."/>
            <person name="Farmer A.D."/>
            <person name="Fouteau S."/>
            <person name="Franken C."/>
            <person name="Gibelin C."/>
            <person name="Gish J."/>
            <person name="Goldstein S."/>
            <person name="Gonzalez A.J."/>
            <person name="Green P.J."/>
            <person name="Hallab A."/>
            <person name="Hartog M."/>
            <person name="Hua A."/>
            <person name="Humphray S.J."/>
            <person name="Jeong D.H."/>
            <person name="Jing Y."/>
            <person name="Jocker A."/>
            <person name="Kenton S.M."/>
            <person name="Kim D.J."/>
            <person name="Klee K."/>
            <person name="Lai H."/>
            <person name="Lang C."/>
            <person name="Lin S."/>
            <person name="Macmil S.L."/>
            <person name="Magdelenat G."/>
            <person name="Matthews L."/>
            <person name="McCorrison J."/>
            <person name="Monaghan E.L."/>
            <person name="Mun J.H."/>
            <person name="Najar F.Z."/>
            <person name="Nicholson C."/>
            <person name="Noirot C."/>
            <person name="O'Bleness M."/>
            <person name="Paule C.R."/>
            <person name="Poulain J."/>
            <person name="Prion F."/>
            <person name="Qin B."/>
            <person name="Qu C."/>
            <person name="Retzel E.F."/>
            <person name="Riddle C."/>
            <person name="Sallet E."/>
            <person name="Samain S."/>
            <person name="Samson N."/>
            <person name="Sanders I."/>
            <person name="Saurat O."/>
            <person name="Scarpelli C."/>
            <person name="Schiex T."/>
            <person name="Segurens B."/>
            <person name="Severin A.J."/>
            <person name="Sherrier D.J."/>
            <person name="Shi R."/>
            <person name="Sims S."/>
            <person name="Singer S.R."/>
            <person name="Sinharoy S."/>
            <person name="Sterck L."/>
            <person name="Viollet A."/>
            <person name="Wang B.B."/>
            <person name="Wang K."/>
            <person name="Wang M."/>
            <person name="Wang X."/>
            <person name="Warfsmann J."/>
            <person name="Weissenbach J."/>
            <person name="White D.D."/>
            <person name="White J.D."/>
            <person name="Wiley G.B."/>
            <person name="Wincker P."/>
            <person name="Xing Y."/>
            <person name="Yang L."/>
            <person name="Yao Z."/>
            <person name="Ying F."/>
            <person name="Zhai J."/>
            <person name="Zhou L."/>
            <person name="Zuber A."/>
            <person name="Denarie J."/>
            <person name="Dixon R.A."/>
            <person name="May G.D."/>
            <person name="Schwartz D.C."/>
            <person name="Rogers J."/>
            <person name="Quetier F."/>
            <person name="Town C.D."/>
            <person name="Roe B.A."/>
        </authorList>
    </citation>
    <scope>NUCLEOTIDE SEQUENCE [LARGE SCALE GENOMIC DNA]</scope>
    <source>
        <strain evidence="3">A17</strain>
        <strain evidence="4 5">cv. Jemalong A17</strain>
    </source>
</reference>
<dbReference type="eggNOG" id="KOG2027">
    <property type="taxonomic scope" value="Eukaryota"/>
</dbReference>
<accession>A0A0C3WVB4</accession>
<name>G7JSJ0_MEDTR</name>
<dbReference type="EnsemblPlants" id="AES87932">
    <property type="protein sequence ID" value="AES87932"/>
    <property type="gene ID" value="MTR_4g038310"/>
</dbReference>
<accession>G7JSJ0</accession>
<dbReference type="InterPro" id="IPR042277">
    <property type="entry name" value="IST1-like"/>
</dbReference>